<dbReference type="RefSeq" id="WP_311037253.1">
    <property type="nucleotide sequence ID" value="NZ_CP117522.1"/>
</dbReference>
<dbReference type="EMBL" id="CP117522">
    <property type="protein sequence ID" value="WNE98525.1"/>
    <property type="molecule type" value="Genomic_DNA"/>
</dbReference>
<protein>
    <submittedName>
        <fullName evidence="3">VWA domain-containing protein</fullName>
    </submittedName>
</protein>
<name>A0ABY9V0Y8_9ACTN</name>
<evidence type="ECO:0000259" key="2">
    <source>
        <dbReference type="SMART" id="SM00327"/>
    </source>
</evidence>
<dbReference type="Proteomes" id="UP001305606">
    <property type="component" value="Chromosome"/>
</dbReference>
<dbReference type="InterPro" id="IPR036465">
    <property type="entry name" value="vWFA_dom_sf"/>
</dbReference>
<proteinExistence type="predicted"/>
<accession>A0ABY9V0Y8</accession>
<feature type="region of interest" description="Disordered" evidence="1">
    <location>
        <begin position="173"/>
        <end position="242"/>
    </location>
</feature>
<feature type="domain" description="VWFA" evidence="2">
    <location>
        <begin position="405"/>
        <end position="588"/>
    </location>
</feature>
<feature type="compositionally biased region" description="Low complexity" evidence="1">
    <location>
        <begin position="174"/>
        <end position="203"/>
    </location>
</feature>
<dbReference type="SUPFAM" id="SSF53300">
    <property type="entry name" value="vWA-like"/>
    <property type="match status" value="1"/>
</dbReference>
<dbReference type="SMART" id="SM00327">
    <property type="entry name" value="VWA"/>
    <property type="match status" value="1"/>
</dbReference>
<gene>
    <name evidence="3" type="ORF">PS467_25935</name>
</gene>
<sequence length="588" mass="62453">MDSTTDGTAAGRPDSTAGRAADSTAGRAADRTPSSLDELASRAGKWLGLSAAAAQRHTAAVVADRFDRIAWRDTYEQSAGLRELAEELNECYDHTTDLLSDAFWAAYKVGPRLRERAEMAPSRLLNHQVVSALVESPEFAELRRETAGDPYAAAMAVLAQAAALRGMLERSRTAQEQAEQAQQAQRAAEDAATAVAEALQQAADETDESDATNETNTADGTDQGDETGGDGTVPRPAADAVQRAIRAAEAAEAAARQAARSADRALAAAVPGIRAATRNAAVKAAEAVRQEAALMRAWGVAPGELERLPFDQRARLAERLRTGRLAQWAELIGRFRQMADGERARKVENATGELVGVTLGDDLSRVIPSELASLGLPAMRAVFAARYAAGELMLYDSQGEQTTGQGAVIACVDTSHSMYEAGPGGVTREAWAKACALALLDQARHAGRDFVGILFSAADKIQVFRFPADRPAGIDRTLDFAETFLGGGTSYQAPLTAAGALLEEEFNDTARARGDIVMITDDECGVTEEWMRGWNDAKHRLGFRVFGVAIGAPRAAGAGSVLEALCDNLRSIEDLTDVHAAADLFRVI</sequence>
<organism evidence="3 4">
    <name type="scientific">Streptomyces luomodiensis</name>
    <dbReference type="NCBI Taxonomy" id="3026192"/>
    <lineage>
        <taxon>Bacteria</taxon>
        <taxon>Bacillati</taxon>
        <taxon>Actinomycetota</taxon>
        <taxon>Actinomycetes</taxon>
        <taxon>Kitasatosporales</taxon>
        <taxon>Streptomycetaceae</taxon>
        <taxon>Streptomyces</taxon>
    </lineage>
</organism>
<evidence type="ECO:0000256" key="1">
    <source>
        <dbReference type="SAM" id="MobiDB-lite"/>
    </source>
</evidence>
<evidence type="ECO:0000313" key="4">
    <source>
        <dbReference type="Proteomes" id="UP001305606"/>
    </source>
</evidence>
<dbReference type="InterPro" id="IPR002035">
    <property type="entry name" value="VWF_A"/>
</dbReference>
<evidence type="ECO:0000313" key="3">
    <source>
        <dbReference type="EMBL" id="WNE98525.1"/>
    </source>
</evidence>
<dbReference type="PANTHER" id="PTHR36846:SF1">
    <property type="entry name" value="PROTEIN VIAA"/>
    <property type="match status" value="1"/>
</dbReference>
<keyword evidence="4" id="KW-1185">Reference proteome</keyword>
<reference evidence="3 4" key="1">
    <citation type="submission" date="2023-02" db="EMBL/GenBank/DDBJ databases">
        <title>Streptomyces sp. SCA4-21 with antifungal activity against Fusarium oxysporum f. sp. cubense, Streptomyces sp. SCA2-17 with antifungal activity against Fusarium oxysporum f. sp. cubense.</title>
        <authorList>
            <person name="Qi D."/>
        </authorList>
    </citation>
    <scope>NUCLEOTIDE SEQUENCE [LARGE SCALE GENOMIC DNA]</scope>
    <source>
        <strain evidence="3 4">SCA4-21</strain>
    </source>
</reference>
<feature type="region of interest" description="Disordered" evidence="1">
    <location>
        <begin position="1"/>
        <end position="36"/>
    </location>
</feature>
<dbReference type="Gene3D" id="3.40.50.410">
    <property type="entry name" value="von Willebrand factor, type A domain"/>
    <property type="match status" value="1"/>
</dbReference>
<dbReference type="Pfam" id="PF13519">
    <property type="entry name" value="VWA_2"/>
    <property type="match status" value="1"/>
</dbReference>
<dbReference type="PANTHER" id="PTHR36846">
    <property type="entry name" value="PROTEIN VIAA"/>
    <property type="match status" value="1"/>
</dbReference>